<dbReference type="Proteomes" id="UP000187148">
    <property type="component" value="Chromosome"/>
</dbReference>
<keyword evidence="3" id="KW-1185">Reference proteome</keyword>
<reference evidence="2 3" key="1">
    <citation type="submission" date="2017-01" db="EMBL/GenBank/DDBJ databases">
        <authorList>
            <person name="Cao J.-M."/>
        </authorList>
    </citation>
    <scope>NUCLEOTIDE SEQUENCE [LARGE SCALE GENOMIC DNA]</scope>
    <source>
        <strain evidence="2 3">888-76</strain>
    </source>
</reference>
<evidence type="ECO:0008006" key="4">
    <source>
        <dbReference type="Google" id="ProtNLM"/>
    </source>
</evidence>
<evidence type="ECO:0000313" key="3">
    <source>
        <dbReference type="Proteomes" id="UP000187148"/>
    </source>
</evidence>
<dbReference type="KEGG" id="kco:BWI95_11485"/>
<accession>A0A807LHA7</accession>
<sequence>MGPQKQLALGILLALGASASALASSDIDDCTWGSPGCYLSTPPVIAIHTDTRDNLLRLLGDSKGLYPLRQPMPADVTRSRNVYFGVHHDDAPPAAATEATTLAATLRQQMNALGVASDNTLPPALLRLLADGNDAQTATAVDDAGNDGETRFVSQNNATLSAFFAALLEDKSLTAPQRQALATARIAANESSQSTEAISALSFPENSAAAGFRTYLQAANSFYAGDYAAAEPLFTSLTKSTQPWLAETASYMLMRNALNASSENANGEYGDFDVAKIDKPHAEQARSAAESYLKQWPQGRYAASTQGMLRRIDWYLQQWDSLAVRYENALSASTSGDALVTLINESDNKLLSKDVSWGGDAFVSAPNASLMTFIAALRWMRESPCRENMPCIDNAWLESHKAEFDNNQRGALWNYLRLQLAYSTQDYAAVVSGITPAKALAEHDVLAFSEQVLYGDALMAQKAWPEAQSHWLRLLDLSRDVEQQQLLQAKLAATLVASEKVDEIFAAKSRVTNLRFRSLVLKTKASRPLLLAQAQHGPNSEERTIALHTLLMRDLTAGNYADWLQDKKLIAAITPPVKDEAFSDVDLNVFNWQGSDEASRYTCAALDKTVTTLSKTPTDGHALNCLGEFFRTTQARVSLGADRGGNDALDDATTMKALPGVPQRLAAYQQVINDPKAEPEDKSYALYRAVMCYAPSGYNDCGGEDVEKSVRKAWFQQLKSRYPGSVWANELRYYW</sequence>
<organism evidence="2 3">
    <name type="scientific">Kosakonia cowanii JCM 10956 = DSM 18146</name>
    <dbReference type="NCBI Taxonomy" id="1300165"/>
    <lineage>
        <taxon>Bacteria</taxon>
        <taxon>Pseudomonadati</taxon>
        <taxon>Pseudomonadota</taxon>
        <taxon>Gammaproteobacteria</taxon>
        <taxon>Enterobacterales</taxon>
        <taxon>Enterobacteriaceae</taxon>
        <taxon>Kosakonia</taxon>
    </lineage>
</organism>
<evidence type="ECO:0000256" key="1">
    <source>
        <dbReference type="SAM" id="SignalP"/>
    </source>
</evidence>
<dbReference type="RefSeq" id="WP_054804534.1">
    <property type="nucleotide sequence ID" value="NZ_CP019445.1"/>
</dbReference>
<keyword evidence="1" id="KW-0732">Signal</keyword>
<feature type="chain" id="PRO_5032404939" description="Outer membrane assembly lipoprotein YfiO" evidence="1">
    <location>
        <begin position="24"/>
        <end position="735"/>
    </location>
</feature>
<evidence type="ECO:0000313" key="2">
    <source>
        <dbReference type="EMBL" id="APZ05623.1"/>
    </source>
</evidence>
<protein>
    <recommendedName>
        <fullName evidence="4">Outer membrane assembly lipoprotein YfiO</fullName>
    </recommendedName>
</protein>
<dbReference type="AlphaFoldDB" id="A0A807LHA7"/>
<gene>
    <name evidence="2" type="ORF">BWI95_11485</name>
</gene>
<feature type="signal peptide" evidence="1">
    <location>
        <begin position="1"/>
        <end position="23"/>
    </location>
</feature>
<proteinExistence type="predicted"/>
<dbReference type="EMBL" id="CP019445">
    <property type="protein sequence ID" value="APZ05623.1"/>
    <property type="molecule type" value="Genomic_DNA"/>
</dbReference>
<name>A0A807LHA7_9ENTR</name>